<dbReference type="Proteomes" id="UP000000305">
    <property type="component" value="Unassembled WGS sequence"/>
</dbReference>
<proteinExistence type="predicted"/>
<keyword evidence="3" id="KW-1185">Reference proteome</keyword>
<sequence>MDEIESYLQSALQKDTKLCKFIENTLNNGPASDDEDNKHNLSFMPSMSLDETLVGTSSTNDSHVEMNQNMTLDNVSSIEPNVSENDPDLTYYFAEPNDFERDCVSAHVKRLKRELQESAKRKQERREQPKQRQFTGKPIAVGNISKKPKRLRSRQCKNKPSGGAGKSDKA</sequence>
<feature type="compositionally biased region" description="Basic and acidic residues" evidence="1">
    <location>
        <begin position="117"/>
        <end position="130"/>
    </location>
</feature>
<feature type="region of interest" description="Disordered" evidence="1">
    <location>
        <begin position="117"/>
        <end position="170"/>
    </location>
</feature>
<evidence type="ECO:0000313" key="3">
    <source>
        <dbReference type="Proteomes" id="UP000000305"/>
    </source>
</evidence>
<evidence type="ECO:0000256" key="1">
    <source>
        <dbReference type="SAM" id="MobiDB-lite"/>
    </source>
</evidence>
<accession>E9FV16</accession>
<dbReference type="EMBL" id="GL732525">
    <property type="protein sequence ID" value="EFX88820.1"/>
    <property type="molecule type" value="Genomic_DNA"/>
</dbReference>
<feature type="compositionally biased region" description="Basic residues" evidence="1">
    <location>
        <begin position="146"/>
        <end position="157"/>
    </location>
</feature>
<reference evidence="2 3" key="1">
    <citation type="journal article" date="2011" name="Science">
        <title>The ecoresponsive genome of Daphnia pulex.</title>
        <authorList>
            <person name="Colbourne J.K."/>
            <person name="Pfrender M.E."/>
            <person name="Gilbert D."/>
            <person name="Thomas W.K."/>
            <person name="Tucker A."/>
            <person name="Oakley T.H."/>
            <person name="Tokishita S."/>
            <person name="Aerts A."/>
            <person name="Arnold G.J."/>
            <person name="Basu M.K."/>
            <person name="Bauer D.J."/>
            <person name="Caceres C.E."/>
            <person name="Carmel L."/>
            <person name="Casola C."/>
            <person name="Choi J.H."/>
            <person name="Detter J.C."/>
            <person name="Dong Q."/>
            <person name="Dusheyko S."/>
            <person name="Eads B.D."/>
            <person name="Frohlich T."/>
            <person name="Geiler-Samerotte K.A."/>
            <person name="Gerlach D."/>
            <person name="Hatcher P."/>
            <person name="Jogdeo S."/>
            <person name="Krijgsveld J."/>
            <person name="Kriventseva E.V."/>
            <person name="Kultz D."/>
            <person name="Laforsch C."/>
            <person name="Lindquist E."/>
            <person name="Lopez J."/>
            <person name="Manak J.R."/>
            <person name="Muller J."/>
            <person name="Pangilinan J."/>
            <person name="Patwardhan R.P."/>
            <person name="Pitluck S."/>
            <person name="Pritham E.J."/>
            <person name="Rechtsteiner A."/>
            <person name="Rho M."/>
            <person name="Rogozin I.B."/>
            <person name="Sakarya O."/>
            <person name="Salamov A."/>
            <person name="Schaack S."/>
            <person name="Shapiro H."/>
            <person name="Shiga Y."/>
            <person name="Skalitzky C."/>
            <person name="Smith Z."/>
            <person name="Souvorov A."/>
            <person name="Sung W."/>
            <person name="Tang Z."/>
            <person name="Tsuchiya D."/>
            <person name="Tu H."/>
            <person name="Vos H."/>
            <person name="Wang M."/>
            <person name="Wolf Y.I."/>
            <person name="Yamagata H."/>
            <person name="Yamada T."/>
            <person name="Ye Y."/>
            <person name="Shaw J.R."/>
            <person name="Andrews J."/>
            <person name="Crease T.J."/>
            <person name="Tang H."/>
            <person name="Lucas S.M."/>
            <person name="Robertson H.M."/>
            <person name="Bork P."/>
            <person name="Koonin E.V."/>
            <person name="Zdobnov E.M."/>
            <person name="Grigoriev I.V."/>
            <person name="Lynch M."/>
            <person name="Boore J.L."/>
        </authorList>
    </citation>
    <scope>NUCLEOTIDE SEQUENCE [LARGE SCALE GENOMIC DNA]</scope>
</reference>
<name>E9FV16_DAPPU</name>
<protein>
    <submittedName>
        <fullName evidence="2">Uncharacterized protein</fullName>
    </submittedName>
</protein>
<evidence type="ECO:0000313" key="2">
    <source>
        <dbReference type="EMBL" id="EFX88820.1"/>
    </source>
</evidence>
<gene>
    <name evidence="2" type="ORF">DAPPUDRAFT_221074</name>
</gene>
<organism evidence="2 3">
    <name type="scientific">Daphnia pulex</name>
    <name type="common">Water flea</name>
    <dbReference type="NCBI Taxonomy" id="6669"/>
    <lineage>
        <taxon>Eukaryota</taxon>
        <taxon>Metazoa</taxon>
        <taxon>Ecdysozoa</taxon>
        <taxon>Arthropoda</taxon>
        <taxon>Crustacea</taxon>
        <taxon>Branchiopoda</taxon>
        <taxon>Diplostraca</taxon>
        <taxon>Cladocera</taxon>
        <taxon>Anomopoda</taxon>
        <taxon>Daphniidae</taxon>
        <taxon>Daphnia</taxon>
    </lineage>
</organism>
<dbReference type="HOGENOM" id="CLU_1572207_0_0_1"/>
<dbReference type="OrthoDB" id="6352240at2759"/>
<dbReference type="AlphaFoldDB" id="E9FV16"/>
<dbReference type="KEGG" id="dpx:DAPPUDRAFT_221074"/>
<dbReference type="InParanoid" id="E9FV16"/>